<protein>
    <submittedName>
        <fullName evidence="1">Uncharacterized protein</fullName>
    </submittedName>
</protein>
<dbReference type="EMBL" id="JABFTP020000186">
    <property type="protein sequence ID" value="KAL3289923.1"/>
    <property type="molecule type" value="Genomic_DNA"/>
</dbReference>
<evidence type="ECO:0000313" key="2">
    <source>
        <dbReference type="Proteomes" id="UP001516400"/>
    </source>
</evidence>
<gene>
    <name evidence="1" type="ORF">HHI36_023306</name>
</gene>
<evidence type="ECO:0000313" key="1">
    <source>
        <dbReference type="EMBL" id="KAL3289923.1"/>
    </source>
</evidence>
<organism evidence="1 2">
    <name type="scientific">Cryptolaemus montrouzieri</name>
    <dbReference type="NCBI Taxonomy" id="559131"/>
    <lineage>
        <taxon>Eukaryota</taxon>
        <taxon>Metazoa</taxon>
        <taxon>Ecdysozoa</taxon>
        <taxon>Arthropoda</taxon>
        <taxon>Hexapoda</taxon>
        <taxon>Insecta</taxon>
        <taxon>Pterygota</taxon>
        <taxon>Neoptera</taxon>
        <taxon>Endopterygota</taxon>
        <taxon>Coleoptera</taxon>
        <taxon>Polyphaga</taxon>
        <taxon>Cucujiformia</taxon>
        <taxon>Coccinelloidea</taxon>
        <taxon>Coccinellidae</taxon>
        <taxon>Scymninae</taxon>
        <taxon>Scymnini</taxon>
        <taxon>Cryptolaemus</taxon>
    </lineage>
</organism>
<name>A0ABD2PGG4_9CUCU</name>
<sequence>MSSYEDETIHDICKEFKIKIPQKNVKQKSVPQKTIYPIANLENLDENNLTILILHNNGNETVSVSVIQNSPQILTDDNLNLITGNETSDISLTSDVWTSTNNNELFISVAGHYITEKWEKHNYLLNRTNFPENHSAKNISQKNK</sequence>
<accession>A0ABD2PGG4</accession>
<keyword evidence="2" id="KW-1185">Reference proteome</keyword>
<dbReference type="Proteomes" id="UP001516400">
    <property type="component" value="Unassembled WGS sequence"/>
</dbReference>
<proteinExistence type="predicted"/>
<reference evidence="1 2" key="1">
    <citation type="journal article" date="2021" name="BMC Biol.">
        <title>Horizontally acquired antibacterial genes associated with adaptive radiation of ladybird beetles.</title>
        <authorList>
            <person name="Li H.S."/>
            <person name="Tang X.F."/>
            <person name="Huang Y.H."/>
            <person name="Xu Z.Y."/>
            <person name="Chen M.L."/>
            <person name="Du X.Y."/>
            <person name="Qiu B.Y."/>
            <person name="Chen P.T."/>
            <person name="Zhang W."/>
            <person name="Slipinski A."/>
            <person name="Escalona H.E."/>
            <person name="Waterhouse R.M."/>
            <person name="Zwick A."/>
            <person name="Pang H."/>
        </authorList>
    </citation>
    <scope>NUCLEOTIDE SEQUENCE [LARGE SCALE GENOMIC DNA]</scope>
    <source>
        <strain evidence="1">SYSU2018</strain>
    </source>
</reference>
<dbReference type="AlphaFoldDB" id="A0ABD2PGG4"/>
<comment type="caution">
    <text evidence="1">The sequence shown here is derived from an EMBL/GenBank/DDBJ whole genome shotgun (WGS) entry which is preliminary data.</text>
</comment>